<evidence type="ECO:0000313" key="2">
    <source>
        <dbReference type="EMBL" id="KAA3473577.1"/>
    </source>
</evidence>
<keyword evidence="1" id="KW-1133">Transmembrane helix</keyword>
<gene>
    <name evidence="2" type="ORF">EPI10_023942</name>
</gene>
<name>A0A5B6VXM4_9ROSI</name>
<keyword evidence="1" id="KW-0472">Membrane</keyword>
<reference evidence="3" key="1">
    <citation type="journal article" date="2019" name="Plant Biotechnol. J.">
        <title>Genome sequencing of the Australian wild diploid species Gossypium australe highlights disease resistance and delayed gland morphogenesis.</title>
        <authorList>
            <person name="Cai Y."/>
            <person name="Cai X."/>
            <person name="Wang Q."/>
            <person name="Wang P."/>
            <person name="Zhang Y."/>
            <person name="Cai C."/>
            <person name="Xu Y."/>
            <person name="Wang K."/>
            <person name="Zhou Z."/>
            <person name="Wang C."/>
            <person name="Geng S."/>
            <person name="Li B."/>
            <person name="Dong Q."/>
            <person name="Hou Y."/>
            <person name="Wang H."/>
            <person name="Ai P."/>
            <person name="Liu Z."/>
            <person name="Yi F."/>
            <person name="Sun M."/>
            <person name="An G."/>
            <person name="Cheng J."/>
            <person name="Zhang Y."/>
            <person name="Shi Q."/>
            <person name="Xie Y."/>
            <person name="Shi X."/>
            <person name="Chang Y."/>
            <person name="Huang F."/>
            <person name="Chen Y."/>
            <person name="Hong S."/>
            <person name="Mi L."/>
            <person name="Sun Q."/>
            <person name="Zhang L."/>
            <person name="Zhou B."/>
            <person name="Peng R."/>
            <person name="Zhang X."/>
            <person name="Liu F."/>
        </authorList>
    </citation>
    <scope>NUCLEOTIDE SEQUENCE [LARGE SCALE GENOMIC DNA]</scope>
    <source>
        <strain evidence="3">cv. PA1801</strain>
    </source>
</reference>
<comment type="caution">
    <text evidence="2">The sequence shown here is derived from an EMBL/GenBank/DDBJ whole genome shotgun (WGS) entry which is preliminary data.</text>
</comment>
<keyword evidence="3" id="KW-1185">Reference proteome</keyword>
<dbReference type="OrthoDB" id="128382at2759"/>
<keyword evidence="1" id="KW-0812">Transmembrane</keyword>
<protein>
    <submittedName>
        <fullName evidence="2">Retrovirus-related Pol polyprotein from transposon TNT 1-94</fullName>
    </submittedName>
</protein>
<dbReference type="Proteomes" id="UP000325315">
    <property type="component" value="Unassembled WGS sequence"/>
</dbReference>
<evidence type="ECO:0000313" key="3">
    <source>
        <dbReference type="Proteomes" id="UP000325315"/>
    </source>
</evidence>
<evidence type="ECO:0000256" key="1">
    <source>
        <dbReference type="SAM" id="Phobius"/>
    </source>
</evidence>
<feature type="transmembrane region" description="Helical" evidence="1">
    <location>
        <begin position="12"/>
        <end position="33"/>
    </location>
</feature>
<dbReference type="AlphaFoldDB" id="A0A5B6VXM4"/>
<proteinExistence type="predicted"/>
<sequence>MMVGINYKESQGGHIFFIKHSIEGIVIVLIVLAQEFEIKDLRRLKYFLGIKVARSKEGIFMT</sequence>
<accession>A0A5B6VXM4</accession>
<dbReference type="EMBL" id="SMMG02000005">
    <property type="protein sequence ID" value="KAA3473577.1"/>
    <property type="molecule type" value="Genomic_DNA"/>
</dbReference>
<organism evidence="2 3">
    <name type="scientific">Gossypium australe</name>
    <dbReference type="NCBI Taxonomy" id="47621"/>
    <lineage>
        <taxon>Eukaryota</taxon>
        <taxon>Viridiplantae</taxon>
        <taxon>Streptophyta</taxon>
        <taxon>Embryophyta</taxon>
        <taxon>Tracheophyta</taxon>
        <taxon>Spermatophyta</taxon>
        <taxon>Magnoliopsida</taxon>
        <taxon>eudicotyledons</taxon>
        <taxon>Gunneridae</taxon>
        <taxon>Pentapetalae</taxon>
        <taxon>rosids</taxon>
        <taxon>malvids</taxon>
        <taxon>Malvales</taxon>
        <taxon>Malvaceae</taxon>
        <taxon>Malvoideae</taxon>
        <taxon>Gossypium</taxon>
    </lineage>
</organism>